<proteinExistence type="predicted"/>
<dbReference type="Gene3D" id="3.40.250.10">
    <property type="entry name" value="Rhodanese-like domain"/>
    <property type="match status" value="2"/>
</dbReference>
<evidence type="ECO:0000256" key="2">
    <source>
        <dbReference type="ARBA" id="ARBA00022737"/>
    </source>
</evidence>
<protein>
    <submittedName>
        <fullName evidence="4">Thiosulfate sulfurtransferase, rhodanese</fullName>
        <ecNumber evidence="4">2.8.1.1</ecNumber>
    </submittedName>
</protein>
<dbReference type="Proteomes" id="UP000234789">
    <property type="component" value="Unassembled WGS sequence"/>
</dbReference>
<evidence type="ECO:0000256" key="1">
    <source>
        <dbReference type="ARBA" id="ARBA00022679"/>
    </source>
</evidence>
<dbReference type="SUPFAM" id="SSF52821">
    <property type="entry name" value="Rhodanese/Cell cycle control phosphatase"/>
    <property type="match status" value="2"/>
</dbReference>
<dbReference type="SMART" id="SM00450">
    <property type="entry name" value="RHOD"/>
    <property type="match status" value="2"/>
</dbReference>
<sequence length="303" mass="32519">MNQPNPIVSMKWLLARMYEPDLVIADCRFALGKPESGREAYEAAHVPGAVYLDLERDLSAPVGEHGGRHPLPDPAELEAALRRAGIGPDSRVVAYDDQGGAMASRLWWLLRWLGHDAVYVMDQGFSAWQAAGYPVTDATRVVVPGAFRARVRPELLADVDAVRAASRTAEPEAWSSAAGAGAESGSAAAESAPLLIDSREPRRYAGLEEPIDRAAGHIPGAVNRFWKGVLNEDGRWKSGDALSAALDGIPQDRELIVYCGSGVTACPNVLALQAAGYGNVRLYAGSWSDWISYEGNPIATEDK</sequence>
<keyword evidence="2" id="KW-0677">Repeat</keyword>
<feature type="domain" description="Rhodanese" evidence="3">
    <location>
        <begin position="18"/>
        <end position="137"/>
    </location>
</feature>
<evidence type="ECO:0000313" key="4">
    <source>
        <dbReference type="EMBL" id="PLT43639.1"/>
    </source>
</evidence>
<name>A0A2N5MZY3_9BACL</name>
<dbReference type="InterPro" id="IPR001763">
    <property type="entry name" value="Rhodanese-like_dom"/>
</dbReference>
<dbReference type="CDD" id="cd01448">
    <property type="entry name" value="TST_Repeat_1"/>
    <property type="match status" value="1"/>
</dbReference>
<evidence type="ECO:0000313" key="5">
    <source>
        <dbReference type="Proteomes" id="UP000234789"/>
    </source>
</evidence>
<dbReference type="PANTHER" id="PTHR11364">
    <property type="entry name" value="THIOSULFATE SULFERTANSFERASE"/>
    <property type="match status" value="1"/>
</dbReference>
<dbReference type="FunFam" id="3.40.250.10:FF:000035">
    <property type="entry name" value="Thiosulfate sulfurtransferase"/>
    <property type="match status" value="1"/>
</dbReference>
<feature type="domain" description="Rhodanese" evidence="3">
    <location>
        <begin position="189"/>
        <end position="299"/>
    </location>
</feature>
<dbReference type="CDD" id="cd01449">
    <property type="entry name" value="TST_Repeat_2"/>
    <property type="match status" value="1"/>
</dbReference>
<dbReference type="EC" id="2.8.1.1" evidence="4"/>
<keyword evidence="5" id="KW-1185">Reference proteome</keyword>
<dbReference type="GO" id="GO:0004792">
    <property type="term" value="F:thiosulfate-cyanide sulfurtransferase activity"/>
    <property type="evidence" value="ECO:0007669"/>
    <property type="project" value="UniProtKB-EC"/>
</dbReference>
<gene>
    <name evidence="4" type="ORF">B8V81_2070</name>
</gene>
<reference evidence="4 5" key="1">
    <citation type="submission" date="2017-05" db="EMBL/GenBank/DDBJ databases">
        <title>Functional genome analysis of Paenibacillus pasadenensis strain R16: insights on endophytic life style and antifungal activity.</title>
        <authorList>
            <person name="Passera A."/>
            <person name="Marcolungo L."/>
            <person name="Casati P."/>
            <person name="Brasca M."/>
            <person name="Quaglino F."/>
            <person name="Delledonne M."/>
        </authorList>
    </citation>
    <scope>NUCLEOTIDE SEQUENCE [LARGE SCALE GENOMIC DNA]</scope>
    <source>
        <strain evidence="4 5">R16</strain>
    </source>
</reference>
<dbReference type="PANTHER" id="PTHR11364:SF27">
    <property type="entry name" value="SULFURTRANSFERASE"/>
    <property type="match status" value="1"/>
</dbReference>
<accession>A0A2N5MZY3</accession>
<dbReference type="PROSITE" id="PS00380">
    <property type="entry name" value="RHODANESE_1"/>
    <property type="match status" value="1"/>
</dbReference>
<dbReference type="OrthoDB" id="9770030at2"/>
<dbReference type="InterPro" id="IPR036873">
    <property type="entry name" value="Rhodanese-like_dom_sf"/>
</dbReference>
<comment type="caution">
    <text evidence="4">The sequence shown here is derived from an EMBL/GenBank/DDBJ whole genome shotgun (WGS) entry which is preliminary data.</text>
</comment>
<dbReference type="InterPro" id="IPR001307">
    <property type="entry name" value="Thiosulphate_STrfase_CS"/>
</dbReference>
<dbReference type="InterPro" id="IPR045078">
    <property type="entry name" value="TST/MPST-like"/>
</dbReference>
<evidence type="ECO:0000259" key="3">
    <source>
        <dbReference type="PROSITE" id="PS50206"/>
    </source>
</evidence>
<dbReference type="AlphaFoldDB" id="A0A2N5MZY3"/>
<dbReference type="RefSeq" id="WP_028600715.1">
    <property type="nucleotide sequence ID" value="NZ_BIMM01000014.1"/>
</dbReference>
<keyword evidence="1 4" id="KW-0808">Transferase</keyword>
<dbReference type="Pfam" id="PF00581">
    <property type="entry name" value="Rhodanese"/>
    <property type="match status" value="2"/>
</dbReference>
<dbReference type="PROSITE" id="PS50206">
    <property type="entry name" value="RHODANESE_3"/>
    <property type="match status" value="2"/>
</dbReference>
<dbReference type="EMBL" id="NFEZ01000004">
    <property type="protein sequence ID" value="PLT43639.1"/>
    <property type="molecule type" value="Genomic_DNA"/>
</dbReference>
<organism evidence="4 5">
    <name type="scientific">Paenibacillus pasadenensis</name>
    <dbReference type="NCBI Taxonomy" id="217090"/>
    <lineage>
        <taxon>Bacteria</taxon>
        <taxon>Bacillati</taxon>
        <taxon>Bacillota</taxon>
        <taxon>Bacilli</taxon>
        <taxon>Bacillales</taxon>
        <taxon>Paenibacillaceae</taxon>
        <taxon>Paenibacillus</taxon>
    </lineage>
</organism>